<name>A0A6C0EIW0_9ZZZZ</name>
<feature type="transmembrane region" description="Helical" evidence="1">
    <location>
        <begin position="135"/>
        <end position="163"/>
    </location>
</feature>
<keyword evidence="1" id="KW-0472">Membrane</keyword>
<feature type="transmembrane region" description="Helical" evidence="1">
    <location>
        <begin position="28"/>
        <end position="49"/>
    </location>
</feature>
<feature type="transmembrane region" description="Helical" evidence="1">
    <location>
        <begin position="98"/>
        <end position="115"/>
    </location>
</feature>
<sequence>MNEIERERASVRERERERVRPENIYNKICNIIIWTSNLFLFSIGTYFIISNFENLNKSTGIDDCGDIFTMIELTTINSLLIIIGFFGYISHSIRGEEVVSIFTFISSFVLLFYQLCNITVMGQTCVNYYIHNYNIIWIFNIVCIVLLGFNLVLYVIKIIIFLCMDTSYRPLINQELVLNRENICADNRLNFIERDPLSPTIDYNNPVSENMYDTISNYEN</sequence>
<keyword evidence="1" id="KW-1133">Transmembrane helix</keyword>
<dbReference type="EMBL" id="MN738869">
    <property type="protein sequence ID" value="QHT29124.1"/>
    <property type="molecule type" value="Genomic_DNA"/>
</dbReference>
<feature type="transmembrane region" description="Helical" evidence="1">
    <location>
        <begin position="69"/>
        <end position="89"/>
    </location>
</feature>
<protein>
    <submittedName>
        <fullName evidence="2">Uncharacterized protein</fullName>
    </submittedName>
</protein>
<proteinExistence type="predicted"/>
<reference evidence="2" key="1">
    <citation type="journal article" date="2020" name="Nature">
        <title>Giant virus diversity and host interactions through global metagenomics.</title>
        <authorList>
            <person name="Schulz F."/>
            <person name="Roux S."/>
            <person name="Paez-Espino D."/>
            <person name="Jungbluth S."/>
            <person name="Walsh D.A."/>
            <person name="Denef V.J."/>
            <person name="McMahon K.D."/>
            <person name="Konstantinidis K.T."/>
            <person name="Eloe-Fadrosh E.A."/>
            <person name="Kyrpides N.C."/>
            <person name="Woyke T."/>
        </authorList>
    </citation>
    <scope>NUCLEOTIDE SEQUENCE</scope>
    <source>
        <strain evidence="2">GVMAG-M-3300001351-8</strain>
    </source>
</reference>
<keyword evidence="1" id="KW-0812">Transmembrane</keyword>
<organism evidence="2">
    <name type="scientific">viral metagenome</name>
    <dbReference type="NCBI Taxonomy" id="1070528"/>
    <lineage>
        <taxon>unclassified sequences</taxon>
        <taxon>metagenomes</taxon>
        <taxon>organismal metagenomes</taxon>
    </lineage>
</organism>
<evidence type="ECO:0000313" key="2">
    <source>
        <dbReference type="EMBL" id="QHT29124.1"/>
    </source>
</evidence>
<accession>A0A6C0EIW0</accession>
<dbReference type="AlphaFoldDB" id="A0A6C0EIW0"/>
<evidence type="ECO:0000256" key="1">
    <source>
        <dbReference type="SAM" id="Phobius"/>
    </source>
</evidence>